<sequence length="397" mass="45183">MCVTPEGDNSLVLSKNCSKSRFEFTPGGDFIYTPTSLCVQPLGGRRDSQPGTKVVLHKICGREENRFQLYTGPLLNVPRQIVFGPKVSPANRPKKVALSILIVKCGSVIDSAAVLVQSVINAKSKYNIDLIALVSKEVQTCRPALKTIGFKVLEKELPLQPEEIRNPQIAREIINDGCCGMWELLKLHVWTLTEYDRVIQLDTDILFHRNFDELFEYDSTLVWTHGGLGGSERMNGGFLVVRPNPSHYDAMVEIIKSGDFRGGQGWRGKCCWVYGGRTIQGILPYYYLYEQVDAHQEVDRCKYNNMVEIDRCMTWNYNNVTSNHFTVCQKPFHCTGAAHNRLCREFQNKWWELSRDVEISLGLSPRQECPSGRYHEINWEHVPAGKVLHNPSLSTHY</sequence>
<gene>
    <name evidence="1" type="ORF">LAMO00422_LOCUS466</name>
</gene>
<proteinExistence type="predicted"/>
<dbReference type="AlphaFoldDB" id="A0A7S0CN35"/>
<dbReference type="Gene3D" id="2.80.10.50">
    <property type="match status" value="1"/>
</dbReference>
<dbReference type="PANTHER" id="PTHR11183">
    <property type="entry name" value="GLYCOGENIN SUBFAMILY MEMBER"/>
    <property type="match status" value="1"/>
</dbReference>
<reference evidence="1" key="1">
    <citation type="submission" date="2021-01" db="EMBL/GenBank/DDBJ databases">
        <authorList>
            <person name="Corre E."/>
            <person name="Pelletier E."/>
            <person name="Niang G."/>
            <person name="Scheremetjew M."/>
            <person name="Finn R."/>
            <person name="Kale V."/>
            <person name="Holt S."/>
            <person name="Cochrane G."/>
            <person name="Meng A."/>
            <person name="Brown T."/>
            <person name="Cohen L."/>
        </authorList>
    </citation>
    <scope>NUCLEOTIDE SEQUENCE</scope>
    <source>
        <strain evidence="1">CCMP2058</strain>
    </source>
</reference>
<protein>
    <recommendedName>
        <fullName evidence="2">Hexosyltransferase</fullName>
    </recommendedName>
</protein>
<evidence type="ECO:0008006" key="2">
    <source>
        <dbReference type="Google" id="ProtNLM"/>
    </source>
</evidence>
<dbReference type="EMBL" id="HBEM01000644">
    <property type="protein sequence ID" value="CAD8428888.1"/>
    <property type="molecule type" value="Transcribed_RNA"/>
</dbReference>
<dbReference type="SUPFAM" id="SSF53448">
    <property type="entry name" value="Nucleotide-diphospho-sugar transferases"/>
    <property type="match status" value="1"/>
</dbReference>
<evidence type="ECO:0000313" key="1">
    <source>
        <dbReference type="EMBL" id="CAD8428888.1"/>
    </source>
</evidence>
<dbReference type="InterPro" id="IPR029044">
    <property type="entry name" value="Nucleotide-diphossugar_trans"/>
</dbReference>
<accession>A0A7S0CN35</accession>
<organism evidence="1">
    <name type="scientific">Amorphochlora amoebiformis</name>
    <dbReference type="NCBI Taxonomy" id="1561963"/>
    <lineage>
        <taxon>Eukaryota</taxon>
        <taxon>Sar</taxon>
        <taxon>Rhizaria</taxon>
        <taxon>Cercozoa</taxon>
        <taxon>Chlorarachniophyceae</taxon>
        <taxon>Amorphochlora</taxon>
    </lineage>
</organism>
<name>A0A7S0CN35_9EUKA</name>
<dbReference type="Gene3D" id="3.90.550.10">
    <property type="entry name" value="Spore Coat Polysaccharide Biosynthesis Protein SpsA, Chain A"/>
    <property type="match status" value="1"/>
</dbReference>
<dbReference type="InterPro" id="IPR050587">
    <property type="entry name" value="GNT1/Glycosyltrans_8"/>
</dbReference>